<accession>A0AAN7QGU0</accession>
<evidence type="ECO:0000313" key="3">
    <source>
        <dbReference type="Proteomes" id="UP001353858"/>
    </source>
</evidence>
<dbReference type="Proteomes" id="UP001353858">
    <property type="component" value="Unassembled WGS sequence"/>
</dbReference>
<feature type="region of interest" description="Disordered" evidence="1">
    <location>
        <begin position="919"/>
        <end position="948"/>
    </location>
</feature>
<reference evidence="3" key="1">
    <citation type="submission" date="2023-01" db="EMBL/GenBank/DDBJ databases">
        <title>Key to firefly adult light organ development and bioluminescence: homeobox transcription factors regulate luciferase expression and transportation to peroxisome.</title>
        <authorList>
            <person name="Fu X."/>
        </authorList>
    </citation>
    <scope>NUCLEOTIDE SEQUENCE [LARGE SCALE GENOMIC DNA]</scope>
</reference>
<sequence>MDDCIIEGIDTIISDEEIVSNWDTKASRKIINKLSVCENEKVLDDVLRDYVWVLQHQALNFKLKKLLKEKIITHVKVFHLCCITTSNLPTELQSYWENMENVLVILCNLELDVVRHLKLDNIKDYKEKIVEVTTKLIYMLSVFLLNNNTRICHVLLKLSVRYDSRAWKDVMKVVYRHFLVMVPVKDKSEENFCRNYLLFQNYKKLTNKENHVKMDSVLFERFNMNPDIISKSRTLKKILLPSISSIIDLVDMLTDCRQTAVDNYFKHMNKKNRDDDYIPFSINLESDSEDEVQLTIGKKTNNNEISEIKIEDVIEETTNYYDTAHVICVDDDSDVEEISLPIASKNSTKVPSFERTETYVSFLDSIKIPGEVSEEPSTTTDEVLPSTPEETPSTPENSIPSSPLPFLELYLDNLKSKGQVLDTNVSDTIGSNDLNTAEEKLESNTNDNQPENATVEQVLETNDLVVASEAVHTEELNIDTTLSEPITVELQPLKITAKSVEVPTSSGHFNFISGLITPPVSDRTNDDVIPDNVSNGSKNVYVPNMISMDDISYHQYESEVEVAINNSVTLTNSPMSNELGNESCTTDDGTADDNVETELLNNEVINTNLTIESQENFDKQVDENLDLNESLIIQEDLETQHVITETEKPEMIAQVTELTASMDIDDSQHETTLHSEDEQIASENLTLVDMVLDDSQLPTSEIIEIVFNKHPVLPTLNISSDKIDSYEANICKSSEPIDANCSSANKTFEEGSYKNVSKIQASVSMGEIINGMSSMIPAKLNGDNISKASKTKPSCTSYSPEKVIYTSSERVSAPLSVFSKFEQAQSELVENAFSGPIEPMYSYSNVHSDHSNSNDSLRSFPYIRPQSKAKPVSNSTADSPISPPFEHIQSQEYESHLMSVDYDHLISTINTPLSHITKVSDPKSKIHNKKQVNLPSESISSRKRKLDVGVNQQKKTKVNFGPTEVRIIPRDDSKLIEDEVLEEASESMKEYKICANDVKLVYLQPQIPIKIESISELQEKEQQLKIRGLLHNATDRLHPSDNSCILKRIDYKKIAKQMEHSVSSSERNFGHKISNLISKPMESAPIDSIPSGYIPPMNGYSSVHGLQSSNALEQQQTFNNQQSQTSNTFNDNCNSEILNLSVSSILVSELDSPESEFSRSPKLLQNSDQIVQQCLIDNLDNTEIEPVTNVHNNLALLSNNSNFYSTPRQLPPNVGLPPTEDLLCRQQPIATIDNIDKYRNDLEELLLKNELDKLFDDKLNNSESEFSLPLKKRRVLPKLNEANLSFKEEISYPATPMISIAEIEALHQNTSKNTRSFKTPAERKEMPPIPFIYNKNSSEPTPIIADQFNINNHTYNNPTINYHMNSVPLPFINVPCAPYYSFPPFLLPFNNVTTYDTNLNQEATTMFKKEEEPTKIIKTVKKHKKEKKKSCSSKTKDFFEQYVPDKKFIF</sequence>
<evidence type="ECO:0000313" key="2">
    <source>
        <dbReference type="EMBL" id="KAK4877308.1"/>
    </source>
</evidence>
<feature type="compositionally biased region" description="Low complexity" evidence="1">
    <location>
        <begin position="385"/>
        <end position="401"/>
    </location>
</feature>
<evidence type="ECO:0000256" key="1">
    <source>
        <dbReference type="SAM" id="MobiDB-lite"/>
    </source>
</evidence>
<feature type="region of interest" description="Disordered" evidence="1">
    <location>
        <begin position="370"/>
        <end position="404"/>
    </location>
</feature>
<comment type="caution">
    <text evidence="2">The sequence shown here is derived from an EMBL/GenBank/DDBJ whole genome shotgun (WGS) entry which is preliminary data.</text>
</comment>
<protein>
    <submittedName>
        <fullName evidence="2">Uncharacterized protein</fullName>
    </submittedName>
</protein>
<proteinExistence type="predicted"/>
<keyword evidence="3" id="KW-1185">Reference proteome</keyword>
<organism evidence="2 3">
    <name type="scientific">Aquatica leii</name>
    <dbReference type="NCBI Taxonomy" id="1421715"/>
    <lineage>
        <taxon>Eukaryota</taxon>
        <taxon>Metazoa</taxon>
        <taxon>Ecdysozoa</taxon>
        <taxon>Arthropoda</taxon>
        <taxon>Hexapoda</taxon>
        <taxon>Insecta</taxon>
        <taxon>Pterygota</taxon>
        <taxon>Neoptera</taxon>
        <taxon>Endopterygota</taxon>
        <taxon>Coleoptera</taxon>
        <taxon>Polyphaga</taxon>
        <taxon>Elateriformia</taxon>
        <taxon>Elateroidea</taxon>
        <taxon>Lampyridae</taxon>
        <taxon>Luciolinae</taxon>
        <taxon>Aquatica</taxon>
    </lineage>
</organism>
<name>A0AAN7QGU0_9COLE</name>
<gene>
    <name evidence="2" type="ORF">RN001_009814</name>
</gene>
<dbReference type="EMBL" id="JARPUR010000004">
    <property type="protein sequence ID" value="KAK4877308.1"/>
    <property type="molecule type" value="Genomic_DNA"/>
</dbReference>